<dbReference type="PRINTS" id="PR01264">
    <property type="entry name" value="MECHCHANNEL"/>
</dbReference>
<evidence type="ECO:0000313" key="12">
    <source>
        <dbReference type="EMBL" id="BCI67163.1"/>
    </source>
</evidence>
<keyword evidence="11" id="KW-0997">Cell inner membrane</keyword>
<organism evidence="12 13">
    <name type="scientific">Acetobacter aceti</name>
    <dbReference type="NCBI Taxonomy" id="435"/>
    <lineage>
        <taxon>Bacteria</taxon>
        <taxon>Pseudomonadati</taxon>
        <taxon>Pseudomonadota</taxon>
        <taxon>Alphaproteobacteria</taxon>
        <taxon>Acetobacterales</taxon>
        <taxon>Acetobacteraceae</taxon>
        <taxon>Acetobacter</taxon>
        <taxon>Acetobacter subgen. Acetobacter</taxon>
    </lineage>
</organism>
<evidence type="ECO:0000256" key="9">
    <source>
        <dbReference type="ARBA" id="ARBA00023136"/>
    </source>
</evidence>
<keyword evidence="5 11" id="KW-1003">Cell membrane</keyword>
<comment type="function">
    <text evidence="11">Channel that opens in response to stretch forces in the membrane lipid bilayer. May participate in the regulation of osmotic pressure changes within the cell.</text>
</comment>
<accession>A0A6S6PIL2</accession>
<keyword evidence="8 11" id="KW-0406">Ion transport</keyword>
<evidence type="ECO:0000256" key="10">
    <source>
        <dbReference type="ARBA" id="ARBA00023303"/>
    </source>
</evidence>
<dbReference type="PANTHER" id="PTHR30266">
    <property type="entry name" value="MECHANOSENSITIVE CHANNEL MSCL"/>
    <property type="match status" value="1"/>
</dbReference>
<comment type="similarity">
    <text evidence="2 11">Belongs to the MscL family.</text>
</comment>
<dbReference type="AlphaFoldDB" id="A0A6S6PIL2"/>
<dbReference type="RefSeq" id="WP_099347474.1">
    <property type="nucleotide sequence ID" value="NZ_AP023326.1"/>
</dbReference>
<evidence type="ECO:0000256" key="4">
    <source>
        <dbReference type="ARBA" id="ARBA00022448"/>
    </source>
</evidence>
<keyword evidence="10 11" id="KW-0407">Ion channel</keyword>
<dbReference type="PANTHER" id="PTHR30266:SF2">
    <property type="entry name" value="LARGE-CONDUCTANCE MECHANOSENSITIVE CHANNEL"/>
    <property type="match status" value="1"/>
</dbReference>
<dbReference type="Proteomes" id="UP000515220">
    <property type="component" value="Chromosome"/>
</dbReference>
<gene>
    <name evidence="11 12" type="primary">mscL</name>
    <name evidence="12" type="ORF">AAJCM20276_17870</name>
</gene>
<evidence type="ECO:0000256" key="2">
    <source>
        <dbReference type="ARBA" id="ARBA00007254"/>
    </source>
</evidence>
<dbReference type="SUPFAM" id="SSF81330">
    <property type="entry name" value="Gated mechanosensitive channel"/>
    <property type="match status" value="1"/>
</dbReference>
<dbReference type="Gene3D" id="1.10.1200.120">
    <property type="entry name" value="Large-conductance mechanosensitive channel, MscL, domain 1"/>
    <property type="match status" value="1"/>
</dbReference>
<comment type="subunit">
    <text evidence="3 11">Homopentamer.</text>
</comment>
<dbReference type="InterPro" id="IPR036019">
    <property type="entry name" value="MscL_channel"/>
</dbReference>
<reference evidence="12 13" key="1">
    <citation type="submission" date="2020-07" db="EMBL/GenBank/DDBJ databases">
        <title>Complete Genome Sequence of an acetic acid bacterium, Acetobacter aceti JCM20276.</title>
        <authorList>
            <person name="Hirose Y."/>
            <person name="Mihara H."/>
        </authorList>
    </citation>
    <scope>NUCLEOTIDE SEQUENCE [LARGE SCALE GENOMIC DNA]</scope>
    <source>
        <strain evidence="12 13">JCM20276</strain>
    </source>
</reference>
<dbReference type="NCBIfam" id="TIGR00220">
    <property type="entry name" value="mscL"/>
    <property type="match status" value="1"/>
</dbReference>
<feature type="transmembrane region" description="Helical" evidence="11">
    <location>
        <begin position="94"/>
        <end position="113"/>
    </location>
</feature>
<dbReference type="HAMAP" id="MF_00115">
    <property type="entry name" value="MscL"/>
    <property type="match status" value="1"/>
</dbReference>
<evidence type="ECO:0000256" key="8">
    <source>
        <dbReference type="ARBA" id="ARBA00023065"/>
    </source>
</evidence>
<dbReference type="InterPro" id="IPR037673">
    <property type="entry name" value="MSC/AndL"/>
</dbReference>
<dbReference type="NCBIfam" id="NF001843">
    <property type="entry name" value="PRK00567.1-4"/>
    <property type="match status" value="1"/>
</dbReference>
<keyword evidence="6 11" id="KW-0812">Transmembrane</keyword>
<dbReference type="Pfam" id="PF01741">
    <property type="entry name" value="MscL"/>
    <property type="match status" value="1"/>
</dbReference>
<evidence type="ECO:0000256" key="7">
    <source>
        <dbReference type="ARBA" id="ARBA00022989"/>
    </source>
</evidence>
<dbReference type="EMBL" id="AP023326">
    <property type="protein sequence ID" value="BCI67163.1"/>
    <property type="molecule type" value="Genomic_DNA"/>
</dbReference>
<dbReference type="GO" id="GO:0008381">
    <property type="term" value="F:mechanosensitive monoatomic ion channel activity"/>
    <property type="evidence" value="ECO:0007669"/>
    <property type="project" value="UniProtKB-UniRule"/>
</dbReference>
<proteinExistence type="inferred from homology"/>
<keyword evidence="9 11" id="KW-0472">Membrane</keyword>
<feature type="transmembrane region" description="Helical" evidence="11">
    <location>
        <begin position="26"/>
        <end position="47"/>
    </location>
</feature>
<evidence type="ECO:0000256" key="6">
    <source>
        <dbReference type="ARBA" id="ARBA00022692"/>
    </source>
</evidence>
<keyword evidence="4 11" id="KW-0813">Transport</keyword>
<sequence>MADKKLAVHTPGWVNDFKAFIMRGNVVDMAVGVIIGAAFTAIVNSLVKDVFNPVLGLATGGIDFSNLFVTLKGPVEPTLDAAQKAGAVTLNYGVFINAVIQFLIVAIVIFWMVRLLSKLHTKQAEEPAAPPPPTKSEVLLQEIRDALVHQQPHG</sequence>
<evidence type="ECO:0000313" key="13">
    <source>
        <dbReference type="Proteomes" id="UP000515220"/>
    </source>
</evidence>
<comment type="subcellular location">
    <subcellularLocation>
        <location evidence="11">Cell inner membrane</location>
        <topology evidence="11">Multi-pass membrane protein</topology>
    </subcellularLocation>
    <subcellularLocation>
        <location evidence="1">Cell membrane</location>
        <topology evidence="1">Multi-pass membrane protein</topology>
    </subcellularLocation>
</comment>
<dbReference type="GO" id="GO:0005886">
    <property type="term" value="C:plasma membrane"/>
    <property type="evidence" value="ECO:0007669"/>
    <property type="project" value="UniProtKB-SubCell"/>
</dbReference>
<dbReference type="InterPro" id="IPR019823">
    <property type="entry name" value="Mechanosensitive_channel_CS"/>
</dbReference>
<keyword evidence="7 11" id="KW-1133">Transmembrane helix</keyword>
<dbReference type="NCBIfam" id="NF010557">
    <property type="entry name" value="PRK13952.1"/>
    <property type="match status" value="1"/>
</dbReference>
<dbReference type="PROSITE" id="PS01327">
    <property type="entry name" value="MSCL"/>
    <property type="match status" value="1"/>
</dbReference>
<evidence type="ECO:0000256" key="11">
    <source>
        <dbReference type="HAMAP-Rule" id="MF_00115"/>
    </source>
</evidence>
<protein>
    <recommendedName>
        <fullName evidence="11">Large-conductance mechanosensitive channel</fullName>
    </recommendedName>
</protein>
<evidence type="ECO:0000256" key="5">
    <source>
        <dbReference type="ARBA" id="ARBA00022475"/>
    </source>
</evidence>
<dbReference type="InterPro" id="IPR001185">
    <property type="entry name" value="MS_channel"/>
</dbReference>
<evidence type="ECO:0000256" key="1">
    <source>
        <dbReference type="ARBA" id="ARBA00004651"/>
    </source>
</evidence>
<name>A0A6S6PIL2_ACEAC</name>
<dbReference type="FunFam" id="1.10.1200.120:FF:000001">
    <property type="entry name" value="Large-conductance mechanosensitive channel"/>
    <property type="match status" value="1"/>
</dbReference>
<evidence type="ECO:0000256" key="3">
    <source>
        <dbReference type="ARBA" id="ARBA00011255"/>
    </source>
</evidence>